<dbReference type="AlphaFoldDB" id="A0A3Q9IYC9"/>
<sequence>MPAGRRPTGTTGAEWVTSILFTDSDVRWAQYQDEHSSVVRPLTIAVSRRDGRGCYEVRPVTV</sequence>
<dbReference type="Proteomes" id="UP000276888">
    <property type="component" value="Chromosome"/>
</dbReference>
<accession>A0A3Q9IYC9</accession>
<gene>
    <name evidence="1" type="ORF">CVS47_01746</name>
</gene>
<proteinExistence type="predicted"/>
<dbReference type="KEGG" id="mlv:CVS47_01746"/>
<dbReference type="EMBL" id="CP031423">
    <property type="protein sequence ID" value="AZS37118.1"/>
    <property type="molecule type" value="Genomic_DNA"/>
</dbReference>
<name>A0A3Q9IYC9_9MICO</name>
<reference evidence="1 2" key="1">
    <citation type="submission" date="2018-08" db="EMBL/GenBank/DDBJ databases">
        <title>Microbacterium lemovicicum sp. nov., a bacterium isolated from a natural uranium-rich soil.</title>
        <authorList>
            <person name="ORTET P."/>
        </authorList>
    </citation>
    <scope>NUCLEOTIDE SEQUENCE [LARGE SCALE GENOMIC DNA]</scope>
    <source>
        <strain evidence="1 2">Viu22</strain>
    </source>
</reference>
<organism evidence="1 2">
    <name type="scientific">Microbacterium lemovicicum</name>
    <dbReference type="NCBI Taxonomy" id="1072463"/>
    <lineage>
        <taxon>Bacteria</taxon>
        <taxon>Bacillati</taxon>
        <taxon>Actinomycetota</taxon>
        <taxon>Actinomycetes</taxon>
        <taxon>Micrococcales</taxon>
        <taxon>Microbacteriaceae</taxon>
        <taxon>Microbacterium</taxon>
    </lineage>
</organism>
<evidence type="ECO:0000313" key="2">
    <source>
        <dbReference type="Proteomes" id="UP000276888"/>
    </source>
</evidence>
<keyword evidence="2" id="KW-1185">Reference proteome</keyword>
<protein>
    <submittedName>
        <fullName evidence="1">Uncharacterized protein</fullName>
    </submittedName>
</protein>
<evidence type="ECO:0000313" key="1">
    <source>
        <dbReference type="EMBL" id="AZS37118.1"/>
    </source>
</evidence>